<evidence type="ECO:0000256" key="6">
    <source>
        <dbReference type="ARBA" id="ARBA00023136"/>
    </source>
</evidence>
<dbReference type="GO" id="GO:0006935">
    <property type="term" value="P:chemotaxis"/>
    <property type="evidence" value="ECO:0007669"/>
    <property type="project" value="UniProtKB-KW"/>
</dbReference>
<dbReference type="CDD" id="cd06225">
    <property type="entry name" value="HAMP"/>
    <property type="match status" value="1"/>
</dbReference>
<comment type="similarity">
    <text evidence="7">Belongs to the methyl-accepting chemotaxis (MCP) protein family.</text>
</comment>
<keyword evidence="4 10" id="KW-0812">Transmembrane</keyword>
<dbReference type="RefSeq" id="WP_078930836.1">
    <property type="nucleotide sequence ID" value="NZ_CAMFAQ010000030.1"/>
</dbReference>
<keyword evidence="3" id="KW-0145">Chemotaxis</keyword>
<keyword evidence="14" id="KW-1185">Reference proteome</keyword>
<keyword evidence="8" id="KW-0807">Transducer</keyword>
<feature type="domain" description="Methyl-accepting transducer" evidence="11">
    <location>
        <begin position="375"/>
        <end position="590"/>
    </location>
</feature>
<reference evidence="13 14" key="1">
    <citation type="submission" date="2017-02" db="EMBL/GenBank/DDBJ databases">
        <authorList>
            <person name="Peterson S.W."/>
        </authorList>
    </citation>
    <scope>NUCLEOTIDE SEQUENCE [LARGE SCALE GENOMIC DNA]</scope>
    <source>
        <strain evidence="13 14">ATCC BAA-909</strain>
    </source>
</reference>
<dbReference type="Pfam" id="PF00672">
    <property type="entry name" value="HAMP"/>
    <property type="match status" value="1"/>
</dbReference>
<evidence type="ECO:0000256" key="10">
    <source>
        <dbReference type="SAM" id="Phobius"/>
    </source>
</evidence>
<keyword evidence="6 10" id="KW-0472">Membrane</keyword>
<evidence type="ECO:0000313" key="14">
    <source>
        <dbReference type="Proteomes" id="UP000190395"/>
    </source>
</evidence>
<dbReference type="InterPro" id="IPR003660">
    <property type="entry name" value="HAMP_dom"/>
</dbReference>
<dbReference type="STRING" id="225004.SAMN02745152_01081"/>
<evidence type="ECO:0000256" key="9">
    <source>
        <dbReference type="SAM" id="MobiDB-lite"/>
    </source>
</evidence>
<proteinExistence type="inferred from homology"/>
<evidence type="ECO:0000256" key="5">
    <source>
        <dbReference type="ARBA" id="ARBA00022989"/>
    </source>
</evidence>
<protein>
    <submittedName>
        <fullName evidence="13">Methyl-accepting chemotaxis protein</fullName>
    </submittedName>
</protein>
<dbReference type="GeneID" id="303368460"/>
<evidence type="ECO:0000256" key="3">
    <source>
        <dbReference type="ARBA" id="ARBA00022500"/>
    </source>
</evidence>
<dbReference type="Pfam" id="PF02743">
    <property type="entry name" value="dCache_1"/>
    <property type="match status" value="1"/>
</dbReference>
<dbReference type="EMBL" id="FUXC01000005">
    <property type="protein sequence ID" value="SJZ73491.1"/>
    <property type="molecule type" value="Genomic_DNA"/>
</dbReference>
<dbReference type="SUPFAM" id="SSF103190">
    <property type="entry name" value="Sensory domain-like"/>
    <property type="match status" value="1"/>
</dbReference>
<evidence type="ECO:0000256" key="1">
    <source>
        <dbReference type="ARBA" id="ARBA00004651"/>
    </source>
</evidence>
<dbReference type="PROSITE" id="PS50111">
    <property type="entry name" value="CHEMOTAXIS_TRANSDUC_2"/>
    <property type="match status" value="1"/>
</dbReference>
<dbReference type="InterPro" id="IPR004089">
    <property type="entry name" value="MCPsignal_dom"/>
</dbReference>
<dbReference type="Pfam" id="PF00015">
    <property type="entry name" value="MCPsignal"/>
    <property type="match status" value="1"/>
</dbReference>
<evidence type="ECO:0000259" key="11">
    <source>
        <dbReference type="PROSITE" id="PS50111"/>
    </source>
</evidence>
<name>A0A1T4N2Z4_9SPIR</name>
<feature type="compositionally biased region" description="Basic and acidic residues" evidence="9">
    <location>
        <begin position="618"/>
        <end position="671"/>
    </location>
</feature>
<dbReference type="GO" id="GO:0005886">
    <property type="term" value="C:plasma membrane"/>
    <property type="evidence" value="ECO:0007669"/>
    <property type="project" value="UniProtKB-SubCell"/>
</dbReference>
<organism evidence="13 14">
    <name type="scientific">Treponema berlinense</name>
    <dbReference type="NCBI Taxonomy" id="225004"/>
    <lineage>
        <taxon>Bacteria</taxon>
        <taxon>Pseudomonadati</taxon>
        <taxon>Spirochaetota</taxon>
        <taxon>Spirochaetia</taxon>
        <taxon>Spirochaetales</taxon>
        <taxon>Treponemataceae</taxon>
        <taxon>Treponema</taxon>
    </lineage>
</organism>
<dbReference type="InterPro" id="IPR029151">
    <property type="entry name" value="Sensor-like_sf"/>
</dbReference>
<dbReference type="PANTHER" id="PTHR43531">
    <property type="entry name" value="PROTEIN ICFG"/>
    <property type="match status" value="1"/>
</dbReference>
<dbReference type="PROSITE" id="PS50885">
    <property type="entry name" value="HAMP"/>
    <property type="match status" value="1"/>
</dbReference>
<dbReference type="AlphaFoldDB" id="A0A1T4N2Z4"/>
<keyword evidence="5 10" id="KW-1133">Transmembrane helix</keyword>
<evidence type="ECO:0000259" key="12">
    <source>
        <dbReference type="PROSITE" id="PS50885"/>
    </source>
</evidence>
<feature type="region of interest" description="Disordered" evidence="9">
    <location>
        <begin position="380"/>
        <end position="411"/>
    </location>
</feature>
<dbReference type="Gene3D" id="1.10.287.950">
    <property type="entry name" value="Methyl-accepting chemotaxis protein"/>
    <property type="match status" value="1"/>
</dbReference>
<comment type="subcellular location">
    <subcellularLocation>
        <location evidence="1">Cell membrane</location>
        <topology evidence="1">Multi-pass membrane protein</topology>
    </subcellularLocation>
</comment>
<dbReference type="InterPro" id="IPR051310">
    <property type="entry name" value="MCP_chemotaxis"/>
</dbReference>
<dbReference type="Proteomes" id="UP000190395">
    <property type="component" value="Unassembled WGS sequence"/>
</dbReference>
<dbReference type="GO" id="GO:0007165">
    <property type="term" value="P:signal transduction"/>
    <property type="evidence" value="ECO:0007669"/>
    <property type="project" value="UniProtKB-KW"/>
</dbReference>
<evidence type="ECO:0000313" key="13">
    <source>
        <dbReference type="EMBL" id="SJZ73491.1"/>
    </source>
</evidence>
<feature type="region of interest" description="Disordered" evidence="9">
    <location>
        <begin position="618"/>
        <end position="683"/>
    </location>
</feature>
<evidence type="ECO:0000256" key="2">
    <source>
        <dbReference type="ARBA" id="ARBA00022475"/>
    </source>
</evidence>
<dbReference type="CDD" id="cd12914">
    <property type="entry name" value="PDC1_DGC_like"/>
    <property type="match status" value="1"/>
</dbReference>
<dbReference type="GO" id="GO:0004888">
    <property type="term" value="F:transmembrane signaling receptor activity"/>
    <property type="evidence" value="ECO:0007669"/>
    <property type="project" value="TreeGrafter"/>
</dbReference>
<evidence type="ECO:0000256" key="7">
    <source>
        <dbReference type="ARBA" id="ARBA00029447"/>
    </source>
</evidence>
<dbReference type="PANTHER" id="PTHR43531:SF11">
    <property type="entry name" value="METHYL-ACCEPTING CHEMOTAXIS PROTEIN 3"/>
    <property type="match status" value="1"/>
</dbReference>
<dbReference type="SMART" id="SM00283">
    <property type="entry name" value="MA"/>
    <property type="match status" value="1"/>
</dbReference>
<evidence type="ECO:0000256" key="8">
    <source>
        <dbReference type="PROSITE-ProRule" id="PRU00284"/>
    </source>
</evidence>
<dbReference type="InterPro" id="IPR033479">
    <property type="entry name" value="dCache_1"/>
</dbReference>
<feature type="transmembrane region" description="Helical" evidence="10">
    <location>
        <begin position="288"/>
        <end position="309"/>
    </location>
</feature>
<dbReference type="Gene3D" id="3.30.450.20">
    <property type="entry name" value="PAS domain"/>
    <property type="match status" value="1"/>
</dbReference>
<feature type="domain" description="HAMP" evidence="12">
    <location>
        <begin position="310"/>
        <end position="370"/>
    </location>
</feature>
<sequence length="695" mass="75176">MKSIRHAVTGFVALVSLFLGISLAGISIFFASDAVDITTNHGISSLIHTTKKLAAKEIQANIDVVNALASREDLRSNLSIKEKALILRGAEKNFYGANYFVLADKDGHGYTSNGNRCEIQERGYFKQAITGKSAVDGPVIAKTTGALALYFAVPLRDEKDNISGILAMKTNTSLLDDFTEGMEFVKGTESFIISRKDGILIANTIEAAKGRNSTFEALSMENNIFKNLASISKKMMNGESRIEKIKFYGQKYYTAYSSIGDEKISTDWAFAMMVPEKAFMGSVDMMKILMLVVTLIFIVGSVIISWIYASSISKPLNSIRDALSNFSRGNLIIKKEDLKLVEKLKNRKDELGDMTNALSNMVTSLIKTIQSVRESAMNVRAGGEQLSSSSQAVSSGASEQAASTEEMSATMEQMTSNIRQTADNAAKTSQIAAKTNADSEAGGLAVNEAVEAVKTISEKIGVIEDIAGQTNMLALNAAIEAARAGDAGKGFAVVASEVRKLAERTQASAAEIGKISAHTLATAENAGKMIGGLVPSIEETSMLIQEIATASREQDNGAQQVSTAIVQLDSVVQQNASAAEEMAAMAEELSSEAHKLVQTIAFFKTPDEFNQNAAETEEMLKTSVEKPDEPKKQEKEDKTELKKPAEKKEAEEKIKEKVQKKEEKTSEKPKDNPISGTVVRKTTADLIKDADFEEF</sequence>
<evidence type="ECO:0000256" key="4">
    <source>
        <dbReference type="ARBA" id="ARBA00022692"/>
    </source>
</evidence>
<feature type="compositionally biased region" description="Low complexity" evidence="9">
    <location>
        <begin position="385"/>
        <end position="403"/>
    </location>
</feature>
<dbReference type="SUPFAM" id="SSF58104">
    <property type="entry name" value="Methyl-accepting chemotaxis protein (MCP) signaling domain"/>
    <property type="match status" value="1"/>
</dbReference>
<gene>
    <name evidence="13" type="ORF">SAMN02745152_01081</name>
</gene>
<accession>A0A1T4N2Z4</accession>
<keyword evidence="2" id="KW-1003">Cell membrane</keyword>